<accession>A0A428K5S8</accession>
<evidence type="ECO:0000313" key="2">
    <source>
        <dbReference type="EMBL" id="RSK41798.1"/>
    </source>
</evidence>
<organism evidence="2 3">
    <name type="scientific">Mangrovimonas spongiae</name>
    <dbReference type="NCBI Taxonomy" id="2494697"/>
    <lineage>
        <taxon>Bacteria</taxon>
        <taxon>Pseudomonadati</taxon>
        <taxon>Bacteroidota</taxon>
        <taxon>Flavobacteriia</taxon>
        <taxon>Flavobacteriales</taxon>
        <taxon>Flavobacteriaceae</taxon>
        <taxon>Mangrovimonas</taxon>
    </lineage>
</organism>
<gene>
    <name evidence="2" type="ORF">EJA19_02645</name>
</gene>
<dbReference type="EMBL" id="RWBG01000001">
    <property type="protein sequence ID" value="RSK41798.1"/>
    <property type="molecule type" value="Genomic_DNA"/>
</dbReference>
<comment type="caution">
    <text evidence="2">The sequence shown here is derived from an EMBL/GenBank/DDBJ whole genome shotgun (WGS) entry which is preliminary data.</text>
</comment>
<dbReference type="Proteomes" id="UP000270620">
    <property type="component" value="Unassembled WGS sequence"/>
</dbReference>
<evidence type="ECO:0000256" key="1">
    <source>
        <dbReference type="SAM" id="Phobius"/>
    </source>
</evidence>
<evidence type="ECO:0000313" key="3">
    <source>
        <dbReference type="Proteomes" id="UP000270620"/>
    </source>
</evidence>
<name>A0A428K5S8_9FLAO</name>
<feature type="transmembrane region" description="Helical" evidence="1">
    <location>
        <begin position="36"/>
        <end position="53"/>
    </location>
</feature>
<feature type="transmembrane region" description="Helical" evidence="1">
    <location>
        <begin position="12"/>
        <end position="30"/>
    </location>
</feature>
<keyword evidence="1" id="KW-1133">Transmembrane helix</keyword>
<keyword evidence="1" id="KW-0812">Transmembrane</keyword>
<dbReference type="InterPro" id="IPR025250">
    <property type="entry name" value="DUF4199"/>
</dbReference>
<protein>
    <submittedName>
        <fullName evidence="2">DUF4199 family protein</fullName>
    </submittedName>
</protein>
<dbReference type="RefSeq" id="WP_125466790.1">
    <property type="nucleotide sequence ID" value="NZ_RWBG01000001.1"/>
</dbReference>
<feature type="transmembrane region" description="Helical" evidence="1">
    <location>
        <begin position="115"/>
        <end position="137"/>
    </location>
</feature>
<dbReference type="Pfam" id="PF13858">
    <property type="entry name" value="DUF4199"/>
    <property type="match status" value="1"/>
</dbReference>
<keyword evidence="1" id="KW-0472">Membrane</keyword>
<dbReference type="OrthoDB" id="1450060at2"/>
<proteinExistence type="predicted"/>
<reference evidence="2 3" key="1">
    <citation type="submission" date="2018-12" db="EMBL/GenBank/DDBJ databases">
        <title>Mangrovimonas spongiae sp. nov., a novel member of the genus Mangrovimonas isolated from marine sponge.</title>
        <authorList>
            <person name="Zhuang L."/>
            <person name="Luo L."/>
        </authorList>
    </citation>
    <scope>NUCLEOTIDE SEQUENCE [LARGE SCALE GENOMIC DNA]</scope>
    <source>
        <strain evidence="2 3">HN-E26</strain>
    </source>
</reference>
<sequence>MNSTVAVSFKYGLFTAIMLIAYFLILKLFGLHLNPWFRLFNGVLMAVGIYMAIKLYKLISGANFNYINGFKTGLLTGFWGTFLFAVFMAIYMFHIDVDFMNTLLKDWFQDTNRGGGVLIFIILIEGLASTAVLTLTFMQIFKNSTKLVENQ</sequence>
<feature type="transmembrane region" description="Helical" evidence="1">
    <location>
        <begin position="74"/>
        <end position="95"/>
    </location>
</feature>
<dbReference type="AlphaFoldDB" id="A0A428K5S8"/>
<keyword evidence="3" id="KW-1185">Reference proteome</keyword>